<keyword evidence="1" id="KW-0472">Membrane</keyword>
<keyword evidence="1" id="KW-1133">Transmembrane helix</keyword>
<accession>A0A936ZDH3</accession>
<dbReference type="Pfam" id="PF13400">
    <property type="entry name" value="Tad"/>
    <property type="match status" value="1"/>
</dbReference>
<feature type="domain" description="Putative Flp pilus-assembly TadG-like N-terminal" evidence="2">
    <location>
        <begin position="12"/>
        <end position="58"/>
    </location>
</feature>
<dbReference type="Proteomes" id="UP000613011">
    <property type="component" value="Unassembled WGS sequence"/>
</dbReference>
<name>A0A936ZDH3_9BURK</name>
<dbReference type="AlphaFoldDB" id="A0A936ZDH3"/>
<keyword evidence="1" id="KW-0812">Transmembrane</keyword>
<dbReference type="EMBL" id="JAEQNA010000001">
    <property type="protein sequence ID" value="MBL0419589.1"/>
    <property type="molecule type" value="Genomic_DNA"/>
</dbReference>
<evidence type="ECO:0000259" key="2">
    <source>
        <dbReference type="Pfam" id="PF13400"/>
    </source>
</evidence>
<dbReference type="InterPro" id="IPR028087">
    <property type="entry name" value="Tad_N"/>
</dbReference>
<comment type="caution">
    <text evidence="3">The sequence shown here is derived from an EMBL/GenBank/DDBJ whole genome shotgun (WGS) entry which is preliminary data.</text>
</comment>
<dbReference type="RefSeq" id="WP_201682605.1">
    <property type="nucleotide sequence ID" value="NZ_JAEQNA010000001.1"/>
</dbReference>
<evidence type="ECO:0000313" key="4">
    <source>
        <dbReference type="Proteomes" id="UP000613011"/>
    </source>
</evidence>
<keyword evidence="4" id="KW-1185">Reference proteome</keyword>
<evidence type="ECO:0000313" key="3">
    <source>
        <dbReference type="EMBL" id="MBL0419589.1"/>
    </source>
</evidence>
<evidence type="ECO:0000256" key="1">
    <source>
        <dbReference type="SAM" id="Phobius"/>
    </source>
</evidence>
<gene>
    <name evidence="3" type="ORF">JI739_04420</name>
</gene>
<sequence length="429" mass="45046">MHNIVQRKGQRGAVIVTVCLMLLFLLGFMGIALDLSRMFIVKTELQTAMDSCALAAAQELDGENTAITRARSAGMTAGNLNRVNLQSGTWDAQGQIVAGDITFRDQNFNPTTDPVVANYAECVHTQPAIRRWLLSALGAFSGDTTLYPATGNVWARAVATRGSSQTNCPIPLALRPKTPNAPAPNFGYSPGEWVTLLMGPGQATSGYIGWANLDGSNSAAETERELSDGACGTEVGDSLGTPGVQASVVDVWNARFGLYRNVGNPADERPDRTGYSYTTTNWPSGASAYNGPTPAGAHPTAANFVTKRDAYASCADSGTQMNGPNGCASIIGYSIGGGFNQIVPPGANVQGGHWQYGINRRIALVPVTNTYPGSVEDYACMLMLQPLSIPMQPSIQLEFLGRAGEPGSPCVTNGLPGGAAGPLVPMLVR</sequence>
<protein>
    <submittedName>
        <fullName evidence="3">Tad domain-containing protein</fullName>
    </submittedName>
</protein>
<feature type="transmembrane region" description="Helical" evidence="1">
    <location>
        <begin position="12"/>
        <end position="33"/>
    </location>
</feature>
<reference evidence="3" key="1">
    <citation type="submission" date="2021-01" db="EMBL/GenBank/DDBJ databases">
        <title>Ramlibacter sp. strain AW1 16S ribosomal RNA gene Genome sequencing and assembly.</title>
        <authorList>
            <person name="Kang M."/>
        </authorList>
    </citation>
    <scope>NUCLEOTIDE SEQUENCE</scope>
    <source>
        <strain evidence="3">AW1</strain>
    </source>
</reference>
<organism evidence="3 4">
    <name type="scientific">Ramlibacter aurantiacus</name>
    <dbReference type="NCBI Taxonomy" id="2801330"/>
    <lineage>
        <taxon>Bacteria</taxon>
        <taxon>Pseudomonadati</taxon>
        <taxon>Pseudomonadota</taxon>
        <taxon>Betaproteobacteria</taxon>
        <taxon>Burkholderiales</taxon>
        <taxon>Comamonadaceae</taxon>
        <taxon>Ramlibacter</taxon>
    </lineage>
</organism>
<proteinExistence type="predicted"/>